<feature type="domain" description="TY-Chap N-terminal" evidence="1">
    <location>
        <begin position="71"/>
        <end position="167"/>
    </location>
</feature>
<dbReference type="EMBL" id="JAUSVV010000003">
    <property type="protein sequence ID" value="MDQ0442549.1"/>
    <property type="molecule type" value="Genomic_DNA"/>
</dbReference>
<dbReference type="RefSeq" id="WP_238248622.1">
    <property type="nucleotide sequence ID" value="NZ_BPQX01000021.1"/>
</dbReference>
<gene>
    <name evidence="2" type="ORF">QO016_002043</name>
</gene>
<evidence type="ECO:0000313" key="3">
    <source>
        <dbReference type="Proteomes" id="UP001236369"/>
    </source>
</evidence>
<evidence type="ECO:0000259" key="1">
    <source>
        <dbReference type="Pfam" id="PF22552"/>
    </source>
</evidence>
<organism evidence="2 3">
    <name type="scientific">Methylobacterium persicinum</name>
    <dbReference type="NCBI Taxonomy" id="374426"/>
    <lineage>
        <taxon>Bacteria</taxon>
        <taxon>Pseudomonadati</taxon>
        <taxon>Pseudomonadota</taxon>
        <taxon>Alphaproteobacteria</taxon>
        <taxon>Hyphomicrobiales</taxon>
        <taxon>Methylobacteriaceae</taxon>
        <taxon>Methylobacterium</taxon>
    </lineage>
</organism>
<proteinExistence type="predicted"/>
<dbReference type="InterPro" id="IPR054344">
    <property type="entry name" value="TY-Chap_N"/>
</dbReference>
<accession>A0ABU0HJQ4</accession>
<dbReference type="Proteomes" id="UP001236369">
    <property type="component" value="Unassembled WGS sequence"/>
</dbReference>
<sequence length="192" mass="20773">MIPAQLSSRQDAGRCPLDSRRPAFIATMAAIAMTVAGCAAPRQDFVGTYRCPVLTALERIHQRGPKTTSRNRFAIVSIEKAPQRYVQCIFFDGDVRMFCEASSGAYGPVGEADHPLTEEGRAALKSLGFTQADPQHNFTRTVDLGEPPRVEIAADMMLETLARAYGARMGTRIEVTAPLGRGAEDRCGVPAS</sequence>
<protein>
    <recommendedName>
        <fullName evidence="1">TY-Chap N-terminal domain-containing protein</fullName>
    </recommendedName>
</protein>
<evidence type="ECO:0000313" key="2">
    <source>
        <dbReference type="EMBL" id="MDQ0442549.1"/>
    </source>
</evidence>
<reference evidence="2 3" key="1">
    <citation type="submission" date="2023-07" db="EMBL/GenBank/DDBJ databases">
        <title>Genomic Encyclopedia of Type Strains, Phase IV (KMG-IV): sequencing the most valuable type-strain genomes for metagenomic binning, comparative biology and taxonomic classification.</title>
        <authorList>
            <person name="Goeker M."/>
        </authorList>
    </citation>
    <scope>NUCLEOTIDE SEQUENCE [LARGE SCALE GENOMIC DNA]</scope>
    <source>
        <strain evidence="2 3">DSM 19562</strain>
    </source>
</reference>
<keyword evidence="3" id="KW-1185">Reference proteome</keyword>
<name>A0ABU0HJQ4_9HYPH</name>
<dbReference type="Pfam" id="PF22552">
    <property type="entry name" value="TY-Chap3"/>
    <property type="match status" value="1"/>
</dbReference>
<comment type="caution">
    <text evidence="2">The sequence shown here is derived from an EMBL/GenBank/DDBJ whole genome shotgun (WGS) entry which is preliminary data.</text>
</comment>